<proteinExistence type="predicted"/>
<dbReference type="EMBL" id="FRAP01000024">
    <property type="protein sequence ID" value="SHL32921.1"/>
    <property type="molecule type" value="Genomic_DNA"/>
</dbReference>
<evidence type="ECO:0000313" key="1">
    <source>
        <dbReference type="EMBL" id="SHL32921.1"/>
    </source>
</evidence>
<keyword evidence="2" id="KW-1185">Reference proteome</keyword>
<dbReference type="Proteomes" id="UP000184363">
    <property type="component" value="Unassembled WGS sequence"/>
</dbReference>
<evidence type="ECO:0000313" key="2">
    <source>
        <dbReference type="Proteomes" id="UP000184363"/>
    </source>
</evidence>
<sequence length="33" mass="3389">LPVLTAATATTYRILQELGLPPIVPNAGKLLSG</sequence>
<gene>
    <name evidence="1" type="ORF">SAMN05443637_124121</name>
</gene>
<protein>
    <submittedName>
        <fullName evidence="1">Uncharacterized protein</fullName>
    </submittedName>
</protein>
<dbReference type="InterPro" id="IPR053714">
    <property type="entry name" value="Iso_Racemase_Enz_sf"/>
</dbReference>
<dbReference type="Gene3D" id="3.40.50.12500">
    <property type="match status" value="1"/>
</dbReference>
<reference evidence="1 2" key="1">
    <citation type="submission" date="2016-11" db="EMBL/GenBank/DDBJ databases">
        <authorList>
            <person name="Jaros S."/>
            <person name="Januszkiewicz K."/>
            <person name="Wedrychowicz H."/>
        </authorList>
    </citation>
    <scope>NUCLEOTIDE SEQUENCE [LARGE SCALE GENOMIC DNA]</scope>
    <source>
        <strain evidence="1 2">DSM 43832</strain>
    </source>
</reference>
<accession>A0A1M6ZR27</accession>
<name>A0A1M6ZR27_PSETH</name>
<dbReference type="AlphaFoldDB" id="A0A1M6ZR27"/>
<organism evidence="1 2">
    <name type="scientific">Pseudonocardia thermophila</name>
    <dbReference type="NCBI Taxonomy" id="1848"/>
    <lineage>
        <taxon>Bacteria</taxon>
        <taxon>Bacillati</taxon>
        <taxon>Actinomycetota</taxon>
        <taxon>Actinomycetes</taxon>
        <taxon>Pseudonocardiales</taxon>
        <taxon>Pseudonocardiaceae</taxon>
        <taxon>Pseudonocardia</taxon>
    </lineage>
</organism>
<feature type="non-terminal residue" evidence="1">
    <location>
        <position position="1"/>
    </location>
</feature>